<dbReference type="EMBL" id="PUIB01000025">
    <property type="protein sequence ID" value="PQO28216.1"/>
    <property type="molecule type" value="Genomic_DNA"/>
</dbReference>
<proteinExistence type="predicted"/>
<name>A0A2S8F7T8_9BACT</name>
<organism evidence="2 3">
    <name type="scientific">Blastopirellula marina</name>
    <dbReference type="NCBI Taxonomy" id="124"/>
    <lineage>
        <taxon>Bacteria</taxon>
        <taxon>Pseudomonadati</taxon>
        <taxon>Planctomycetota</taxon>
        <taxon>Planctomycetia</taxon>
        <taxon>Pirellulales</taxon>
        <taxon>Pirellulaceae</taxon>
        <taxon>Blastopirellula</taxon>
    </lineage>
</organism>
<gene>
    <name evidence="2" type="ORF">C5Y98_25290</name>
</gene>
<evidence type="ECO:0000256" key="1">
    <source>
        <dbReference type="SAM" id="Coils"/>
    </source>
</evidence>
<evidence type="ECO:0000313" key="3">
    <source>
        <dbReference type="Proteomes" id="UP000239388"/>
    </source>
</evidence>
<feature type="coiled-coil region" evidence="1">
    <location>
        <begin position="2"/>
        <end position="110"/>
    </location>
</feature>
<sequence>MAAEVELAISEAEAELETLQGSVQELNVLLSDIAETSPAELQNEIDSLRRRIEEKEQGLKQLRVQQEQLEEEKEDVLVQQFDRKDEREQLAQATQDLADLQKQIEQERNDDRLVFTLPKGFKKSGWLVVVESDSIEMAPLGRESQPIRFTSRPARFLGTETAADQFMKWARAKNASSSYFLLLVRPSGASLFDKLESRLALSGIQFGFDVIGENQSVIHPKRGAAP</sequence>
<keyword evidence="1" id="KW-0175">Coiled coil</keyword>
<evidence type="ECO:0000313" key="2">
    <source>
        <dbReference type="EMBL" id="PQO28216.1"/>
    </source>
</evidence>
<reference evidence="2 3" key="1">
    <citation type="submission" date="2018-02" db="EMBL/GenBank/DDBJ databases">
        <title>Comparative genomes isolates from brazilian mangrove.</title>
        <authorList>
            <person name="Araujo J.E."/>
            <person name="Taketani R.G."/>
            <person name="Silva M.C.P."/>
            <person name="Loureco M.V."/>
            <person name="Andreote F.D."/>
        </authorList>
    </citation>
    <scope>NUCLEOTIDE SEQUENCE [LARGE SCALE GENOMIC DNA]</scope>
    <source>
        <strain evidence="2 3">NAP PRIS-MGV</strain>
    </source>
</reference>
<dbReference type="Proteomes" id="UP000239388">
    <property type="component" value="Unassembled WGS sequence"/>
</dbReference>
<accession>A0A2S8F7T8</accession>
<dbReference type="AlphaFoldDB" id="A0A2S8F7T8"/>
<protein>
    <submittedName>
        <fullName evidence="2">Uncharacterized protein</fullName>
    </submittedName>
</protein>
<dbReference type="Gene3D" id="1.10.287.1490">
    <property type="match status" value="1"/>
</dbReference>
<comment type="caution">
    <text evidence="2">The sequence shown here is derived from an EMBL/GenBank/DDBJ whole genome shotgun (WGS) entry which is preliminary data.</text>
</comment>